<dbReference type="HAMAP" id="MF_00279">
    <property type="entry name" value="PdxJ"/>
    <property type="match status" value="1"/>
</dbReference>
<evidence type="ECO:0008006" key="5">
    <source>
        <dbReference type="Google" id="ProtNLM"/>
    </source>
</evidence>
<dbReference type="PANTHER" id="PTHR30456:SF0">
    <property type="entry name" value="PYRIDOXINE 5'-PHOSPHATE SYNTHASE"/>
    <property type="match status" value="1"/>
</dbReference>
<evidence type="ECO:0000256" key="3">
    <source>
        <dbReference type="ARBA" id="ARBA00023096"/>
    </source>
</evidence>
<sequence>MTRLSVNINKFALLRNSRGTNHPDLAEMANRCIKFGAQGITLHPRPDERHAKFSDLPIISKLVSNNSNIELNIEGYPSKKFIDEVKEIKPNQVTLVPDPPGALTSSFGWDCLKYKSLLIDVVKNFQQKNIRVSLFINPSTESLINLNEILPDRVELYTFDFAKNFTHNAEEAIQPYLKVVQFLQQNIPSISLNAGHDLNLKNLNFLLTKIPTIKEVSIGHALVCDAFEYGLKDTIQKYLTITKR</sequence>
<protein>
    <recommendedName>
        <fullName evidence="5">Pyridoxine 5'-phosphate synthase</fullName>
    </recommendedName>
</protein>
<evidence type="ECO:0000256" key="2">
    <source>
        <dbReference type="ARBA" id="ARBA00022679"/>
    </source>
</evidence>
<dbReference type="InterPro" id="IPR004569">
    <property type="entry name" value="PyrdxlP_synth_PdxJ"/>
</dbReference>
<dbReference type="InterPro" id="IPR036130">
    <property type="entry name" value="Pyridoxine-5'_phos_synth"/>
</dbReference>
<gene>
    <name evidence="4" type="ORF">METZ01_LOCUS312592</name>
</gene>
<keyword evidence="3" id="KW-0664">Pyridoxine biosynthesis</keyword>
<dbReference type="AlphaFoldDB" id="A0A382NGT9"/>
<dbReference type="InterPro" id="IPR013785">
    <property type="entry name" value="Aldolase_TIM"/>
</dbReference>
<dbReference type="GO" id="GO:0005829">
    <property type="term" value="C:cytosol"/>
    <property type="evidence" value="ECO:0007669"/>
    <property type="project" value="TreeGrafter"/>
</dbReference>
<dbReference type="NCBIfam" id="NF003626">
    <property type="entry name" value="PRK05265.1-4"/>
    <property type="match status" value="1"/>
</dbReference>
<keyword evidence="1" id="KW-0963">Cytoplasm</keyword>
<evidence type="ECO:0000313" key="4">
    <source>
        <dbReference type="EMBL" id="SVC59738.1"/>
    </source>
</evidence>
<keyword evidence="2" id="KW-0808">Transferase</keyword>
<accession>A0A382NGT9</accession>
<dbReference type="NCBIfam" id="TIGR00559">
    <property type="entry name" value="pdxJ"/>
    <property type="match status" value="1"/>
</dbReference>
<dbReference type="SUPFAM" id="SSF63892">
    <property type="entry name" value="Pyridoxine 5'-phosphate synthase"/>
    <property type="match status" value="1"/>
</dbReference>
<evidence type="ECO:0000256" key="1">
    <source>
        <dbReference type="ARBA" id="ARBA00022490"/>
    </source>
</evidence>
<dbReference type="EMBL" id="UINC01100018">
    <property type="protein sequence ID" value="SVC59738.1"/>
    <property type="molecule type" value="Genomic_DNA"/>
</dbReference>
<dbReference type="PANTHER" id="PTHR30456">
    <property type="entry name" value="PYRIDOXINE 5'-PHOSPHATE SYNTHASE"/>
    <property type="match status" value="1"/>
</dbReference>
<dbReference type="Pfam" id="PF03740">
    <property type="entry name" value="PdxJ"/>
    <property type="match status" value="1"/>
</dbReference>
<proteinExistence type="inferred from homology"/>
<reference evidence="4" key="1">
    <citation type="submission" date="2018-05" db="EMBL/GenBank/DDBJ databases">
        <authorList>
            <person name="Lanie J.A."/>
            <person name="Ng W.-L."/>
            <person name="Kazmierczak K.M."/>
            <person name="Andrzejewski T.M."/>
            <person name="Davidsen T.M."/>
            <person name="Wayne K.J."/>
            <person name="Tettelin H."/>
            <person name="Glass J.I."/>
            <person name="Rusch D."/>
            <person name="Podicherti R."/>
            <person name="Tsui H.-C.T."/>
            <person name="Winkler M.E."/>
        </authorList>
    </citation>
    <scope>NUCLEOTIDE SEQUENCE</scope>
</reference>
<organism evidence="4">
    <name type="scientific">marine metagenome</name>
    <dbReference type="NCBI Taxonomy" id="408172"/>
    <lineage>
        <taxon>unclassified sequences</taxon>
        <taxon>metagenomes</taxon>
        <taxon>ecological metagenomes</taxon>
    </lineage>
</organism>
<name>A0A382NGT9_9ZZZZ</name>
<dbReference type="Gene3D" id="3.20.20.70">
    <property type="entry name" value="Aldolase class I"/>
    <property type="match status" value="1"/>
</dbReference>
<dbReference type="GO" id="GO:0008615">
    <property type="term" value="P:pyridoxine biosynthetic process"/>
    <property type="evidence" value="ECO:0007669"/>
    <property type="project" value="UniProtKB-KW"/>
</dbReference>
<dbReference type="GO" id="GO:0033856">
    <property type="term" value="F:pyridoxine 5'-phosphate synthase activity"/>
    <property type="evidence" value="ECO:0007669"/>
    <property type="project" value="InterPro"/>
</dbReference>